<accession>A0A934IRK3</accession>
<feature type="domain" description="TauD/TfdA-like" evidence="6">
    <location>
        <begin position="6"/>
        <end position="279"/>
    </location>
</feature>
<dbReference type="AlphaFoldDB" id="A0A934IRK3"/>
<keyword evidence="3 7" id="KW-0223">Dioxygenase</keyword>
<gene>
    <name evidence="7" type="ORF">JCR33_13725</name>
</gene>
<dbReference type="GO" id="GO:0046872">
    <property type="term" value="F:metal ion binding"/>
    <property type="evidence" value="ECO:0007669"/>
    <property type="project" value="UniProtKB-KW"/>
</dbReference>
<keyword evidence="5" id="KW-0408">Iron</keyword>
<keyword evidence="8" id="KW-1185">Reference proteome</keyword>
<evidence type="ECO:0000313" key="7">
    <source>
        <dbReference type="EMBL" id="MBJ3776760.1"/>
    </source>
</evidence>
<dbReference type="GO" id="GO:0000908">
    <property type="term" value="F:taurine dioxygenase activity"/>
    <property type="evidence" value="ECO:0007669"/>
    <property type="project" value="TreeGrafter"/>
</dbReference>
<dbReference type="PANTHER" id="PTHR30468:SF1">
    <property type="entry name" value="ALPHA-KETOGLUTARATE-DEPENDENT SULFONATE DIOXYGENASE"/>
    <property type="match status" value="1"/>
</dbReference>
<dbReference type="Proteomes" id="UP000609531">
    <property type="component" value="Unassembled WGS sequence"/>
</dbReference>
<dbReference type="Gene3D" id="3.60.130.10">
    <property type="entry name" value="Clavaminate synthase-like"/>
    <property type="match status" value="1"/>
</dbReference>
<dbReference type="Pfam" id="PF02668">
    <property type="entry name" value="TauD"/>
    <property type="match status" value="1"/>
</dbReference>
<organism evidence="7 8">
    <name type="scientific">Acuticoccus mangrovi</name>
    <dbReference type="NCBI Taxonomy" id="2796142"/>
    <lineage>
        <taxon>Bacteria</taxon>
        <taxon>Pseudomonadati</taxon>
        <taxon>Pseudomonadota</taxon>
        <taxon>Alphaproteobacteria</taxon>
        <taxon>Hyphomicrobiales</taxon>
        <taxon>Amorphaceae</taxon>
        <taxon>Acuticoccus</taxon>
    </lineage>
</organism>
<dbReference type="SUPFAM" id="SSF51197">
    <property type="entry name" value="Clavaminate synthase-like"/>
    <property type="match status" value="1"/>
</dbReference>
<dbReference type="EMBL" id="JAEKJA010000010">
    <property type="protein sequence ID" value="MBJ3776760.1"/>
    <property type="molecule type" value="Genomic_DNA"/>
</dbReference>
<evidence type="ECO:0000256" key="1">
    <source>
        <dbReference type="ARBA" id="ARBA00005896"/>
    </source>
</evidence>
<comment type="caution">
    <text evidence="7">The sequence shown here is derived from an EMBL/GenBank/DDBJ whole genome shotgun (WGS) entry which is preliminary data.</text>
</comment>
<evidence type="ECO:0000256" key="2">
    <source>
        <dbReference type="ARBA" id="ARBA00022723"/>
    </source>
</evidence>
<evidence type="ECO:0000313" key="8">
    <source>
        <dbReference type="Proteomes" id="UP000609531"/>
    </source>
</evidence>
<evidence type="ECO:0000256" key="5">
    <source>
        <dbReference type="ARBA" id="ARBA00023004"/>
    </source>
</evidence>
<dbReference type="RefSeq" id="WP_198882649.1">
    <property type="nucleotide sequence ID" value="NZ_JAEKJA010000010.1"/>
</dbReference>
<keyword evidence="2" id="KW-0479">Metal-binding</keyword>
<proteinExistence type="inferred from homology"/>
<dbReference type="PANTHER" id="PTHR30468">
    <property type="entry name" value="ALPHA-KETOGLUTARATE-DEPENDENT SULFONATE DIOXYGENASE"/>
    <property type="match status" value="1"/>
</dbReference>
<sequence length="299" mass="33062">MSQLQSEPLTETLGAVIHGLDLATPMEPSTFAAFRRILAERGIVLVRNQTLTPGQQADLMRRFGTVMVGPRKTFNHPDDEGVARLGNAKDANGEPIAFMNEVGIEWHSDATGRPFRQVVTSLYAVETPKVGGDTLYASSVHAAKTLPPALRAKVEGRRAVYNYRVIHAKLTNASKNGVHLTDAEKARYKDSAHLVLRPHPLTGEEAVFITPEEMVYIEGYSPEESYQIALDIVQHVTRPGLVYAHHYEVGDIVLHDNSSALHSTTEYNYQNEVRLVHRCIAYEMDESPAAVPAPVMEAQ</sequence>
<keyword evidence="4" id="KW-0560">Oxidoreductase</keyword>
<dbReference type="InterPro" id="IPR042098">
    <property type="entry name" value="TauD-like_sf"/>
</dbReference>
<protein>
    <submittedName>
        <fullName evidence="7">TauD/TfdA family dioxygenase</fullName>
    </submittedName>
</protein>
<evidence type="ECO:0000256" key="3">
    <source>
        <dbReference type="ARBA" id="ARBA00022964"/>
    </source>
</evidence>
<comment type="similarity">
    <text evidence="1">Belongs to the TfdA dioxygenase family.</text>
</comment>
<dbReference type="GO" id="GO:0005737">
    <property type="term" value="C:cytoplasm"/>
    <property type="evidence" value="ECO:0007669"/>
    <property type="project" value="TreeGrafter"/>
</dbReference>
<dbReference type="GO" id="GO:0006790">
    <property type="term" value="P:sulfur compound metabolic process"/>
    <property type="evidence" value="ECO:0007669"/>
    <property type="project" value="TreeGrafter"/>
</dbReference>
<evidence type="ECO:0000256" key="4">
    <source>
        <dbReference type="ARBA" id="ARBA00023002"/>
    </source>
</evidence>
<evidence type="ECO:0000259" key="6">
    <source>
        <dbReference type="Pfam" id="PF02668"/>
    </source>
</evidence>
<dbReference type="InterPro" id="IPR003819">
    <property type="entry name" value="TauD/TfdA-like"/>
</dbReference>
<reference evidence="7" key="1">
    <citation type="submission" date="2020-12" db="EMBL/GenBank/DDBJ databases">
        <title>Bacterial taxonomy.</title>
        <authorList>
            <person name="Pan X."/>
        </authorList>
    </citation>
    <scope>NUCLEOTIDE SEQUENCE</scope>
    <source>
        <strain evidence="7">B2012</strain>
    </source>
</reference>
<name>A0A934IRK3_9HYPH</name>
<dbReference type="InterPro" id="IPR051323">
    <property type="entry name" value="AtsK-like"/>
</dbReference>